<dbReference type="InterPro" id="IPR010730">
    <property type="entry name" value="HET"/>
</dbReference>
<dbReference type="InterPro" id="IPR052895">
    <property type="entry name" value="HetReg/Transcr_Mod"/>
</dbReference>
<dbReference type="AlphaFoldDB" id="A0A9P4H127"/>
<keyword evidence="3" id="KW-1185">Reference proteome</keyword>
<dbReference type="PANTHER" id="PTHR24148">
    <property type="entry name" value="ANKYRIN REPEAT DOMAIN-CONTAINING PROTEIN 39 HOMOLOG-RELATED"/>
    <property type="match status" value="1"/>
</dbReference>
<evidence type="ECO:0000313" key="2">
    <source>
        <dbReference type="EMBL" id="KAF2026318.1"/>
    </source>
</evidence>
<sequence length="158" mass="18501">MKSNQYQYRLLEGPKAICLVAVQSARRSNQALHLTILYASLDDYPPYAALSCEWRNERPWRLIDVDESSSILVTSNCFGALIRLRLKKGWHIHWVDAICINQEDVQERNAQVSMMINIYQHADRTIVWLGNDSLDSQRVLRFLSRASFFYRHSCLQRL</sequence>
<accession>A0A9P4H127</accession>
<feature type="domain" description="Heterokaryon incompatibility" evidence="1">
    <location>
        <begin position="47"/>
        <end position="146"/>
    </location>
</feature>
<evidence type="ECO:0000313" key="3">
    <source>
        <dbReference type="Proteomes" id="UP000799777"/>
    </source>
</evidence>
<name>A0A9P4H127_9PLEO</name>
<reference evidence="2" key="1">
    <citation type="journal article" date="2020" name="Stud. Mycol.">
        <title>101 Dothideomycetes genomes: a test case for predicting lifestyles and emergence of pathogens.</title>
        <authorList>
            <person name="Haridas S."/>
            <person name="Albert R."/>
            <person name="Binder M."/>
            <person name="Bloem J."/>
            <person name="Labutti K."/>
            <person name="Salamov A."/>
            <person name="Andreopoulos B."/>
            <person name="Baker S."/>
            <person name="Barry K."/>
            <person name="Bills G."/>
            <person name="Bluhm B."/>
            <person name="Cannon C."/>
            <person name="Castanera R."/>
            <person name="Culley D."/>
            <person name="Daum C."/>
            <person name="Ezra D."/>
            <person name="Gonzalez J."/>
            <person name="Henrissat B."/>
            <person name="Kuo A."/>
            <person name="Liang C."/>
            <person name="Lipzen A."/>
            <person name="Lutzoni F."/>
            <person name="Magnuson J."/>
            <person name="Mondo S."/>
            <person name="Nolan M."/>
            <person name="Ohm R."/>
            <person name="Pangilinan J."/>
            <person name="Park H.-J."/>
            <person name="Ramirez L."/>
            <person name="Alfaro M."/>
            <person name="Sun H."/>
            <person name="Tritt A."/>
            <person name="Yoshinaga Y."/>
            <person name="Zwiers L.-H."/>
            <person name="Turgeon B."/>
            <person name="Goodwin S."/>
            <person name="Spatafora J."/>
            <person name="Crous P."/>
            <person name="Grigoriev I."/>
        </authorList>
    </citation>
    <scope>NUCLEOTIDE SEQUENCE</scope>
    <source>
        <strain evidence="2">CBS 110217</strain>
    </source>
</reference>
<comment type="caution">
    <text evidence="2">The sequence shown here is derived from an EMBL/GenBank/DDBJ whole genome shotgun (WGS) entry which is preliminary data.</text>
</comment>
<dbReference type="Proteomes" id="UP000799777">
    <property type="component" value="Unassembled WGS sequence"/>
</dbReference>
<dbReference type="Pfam" id="PF06985">
    <property type="entry name" value="HET"/>
    <property type="match status" value="1"/>
</dbReference>
<proteinExistence type="predicted"/>
<organism evidence="2 3">
    <name type="scientific">Setomelanomma holmii</name>
    <dbReference type="NCBI Taxonomy" id="210430"/>
    <lineage>
        <taxon>Eukaryota</taxon>
        <taxon>Fungi</taxon>
        <taxon>Dikarya</taxon>
        <taxon>Ascomycota</taxon>
        <taxon>Pezizomycotina</taxon>
        <taxon>Dothideomycetes</taxon>
        <taxon>Pleosporomycetidae</taxon>
        <taxon>Pleosporales</taxon>
        <taxon>Pleosporineae</taxon>
        <taxon>Phaeosphaeriaceae</taxon>
        <taxon>Setomelanomma</taxon>
    </lineage>
</organism>
<dbReference type="PANTHER" id="PTHR24148:SF73">
    <property type="entry name" value="HET DOMAIN PROTEIN (AFU_ORTHOLOGUE AFUA_8G01020)"/>
    <property type="match status" value="1"/>
</dbReference>
<dbReference type="OrthoDB" id="2157530at2759"/>
<gene>
    <name evidence="2" type="ORF">EK21DRAFT_74457</name>
</gene>
<evidence type="ECO:0000259" key="1">
    <source>
        <dbReference type="Pfam" id="PF06985"/>
    </source>
</evidence>
<protein>
    <recommendedName>
        <fullName evidence="1">Heterokaryon incompatibility domain-containing protein</fullName>
    </recommendedName>
</protein>
<dbReference type="EMBL" id="ML978245">
    <property type="protein sequence ID" value="KAF2026318.1"/>
    <property type="molecule type" value="Genomic_DNA"/>
</dbReference>